<dbReference type="InterPro" id="IPR002129">
    <property type="entry name" value="PyrdxlP-dep_de-COase"/>
</dbReference>
<protein>
    <submittedName>
        <fullName evidence="8">Uncharacterized protein</fullName>
    </submittedName>
</protein>
<dbReference type="SUPFAM" id="SSF53383">
    <property type="entry name" value="PLP-dependent transferases"/>
    <property type="match status" value="1"/>
</dbReference>
<dbReference type="GO" id="GO:0019752">
    <property type="term" value="P:carboxylic acid metabolic process"/>
    <property type="evidence" value="ECO:0007669"/>
    <property type="project" value="InterPro"/>
</dbReference>
<evidence type="ECO:0000256" key="3">
    <source>
        <dbReference type="ARBA" id="ARBA00022793"/>
    </source>
</evidence>
<dbReference type="GO" id="GO:0005737">
    <property type="term" value="C:cytoplasm"/>
    <property type="evidence" value="ECO:0007669"/>
    <property type="project" value="TreeGrafter"/>
</dbReference>
<dbReference type="GO" id="GO:0016831">
    <property type="term" value="F:carboxy-lyase activity"/>
    <property type="evidence" value="ECO:0007669"/>
    <property type="project" value="UniProtKB-KW"/>
</dbReference>
<evidence type="ECO:0000256" key="2">
    <source>
        <dbReference type="ARBA" id="ARBA00009533"/>
    </source>
</evidence>
<dbReference type="AlphaFoldDB" id="A0A6A4YCZ1"/>
<evidence type="ECO:0000256" key="4">
    <source>
        <dbReference type="ARBA" id="ARBA00022898"/>
    </source>
</evidence>
<dbReference type="GO" id="GO:0030170">
    <property type="term" value="F:pyridoxal phosphate binding"/>
    <property type="evidence" value="ECO:0007669"/>
    <property type="project" value="InterPro"/>
</dbReference>
<dbReference type="PANTHER" id="PTHR45677:SF8">
    <property type="entry name" value="CYSTEINE SULFINIC ACID DECARBOXYLASE"/>
    <property type="match status" value="1"/>
</dbReference>
<reference evidence="8" key="1">
    <citation type="submission" date="2019-06" db="EMBL/GenBank/DDBJ databases">
        <title>Genomics analysis of Aphanomyces spp. identifies a new class of oomycete effector associated with host adaptation.</title>
        <authorList>
            <person name="Gaulin E."/>
        </authorList>
    </citation>
    <scope>NUCLEOTIDE SEQUENCE</scope>
    <source>
        <strain evidence="8">CBS 578.67</strain>
    </source>
</reference>
<evidence type="ECO:0000256" key="7">
    <source>
        <dbReference type="RuleBase" id="RU000382"/>
    </source>
</evidence>
<dbReference type="Pfam" id="PF00282">
    <property type="entry name" value="Pyridoxal_deC"/>
    <property type="match status" value="1"/>
</dbReference>
<comment type="similarity">
    <text evidence="2 7">Belongs to the group II decarboxylase family.</text>
</comment>
<feature type="non-terminal residue" evidence="8">
    <location>
        <position position="501"/>
    </location>
</feature>
<keyword evidence="3" id="KW-0210">Decarboxylase</keyword>
<dbReference type="Gene3D" id="3.40.640.10">
    <property type="entry name" value="Type I PLP-dependent aspartate aminotransferase-like (Major domain)"/>
    <property type="match status" value="1"/>
</dbReference>
<dbReference type="InterPro" id="IPR015424">
    <property type="entry name" value="PyrdxlP-dep_Trfase"/>
</dbReference>
<evidence type="ECO:0000256" key="5">
    <source>
        <dbReference type="ARBA" id="ARBA00023239"/>
    </source>
</evidence>
<keyword evidence="4 6" id="KW-0663">Pyridoxal phosphate</keyword>
<gene>
    <name evidence="8" type="ORF">As57867_015505</name>
</gene>
<dbReference type="PANTHER" id="PTHR45677">
    <property type="entry name" value="GLUTAMATE DECARBOXYLASE-RELATED"/>
    <property type="match status" value="1"/>
</dbReference>
<accession>A0A6A4YCZ1</accession>
<organism evidence="8">
    <name type="scientific">Aphanomyces stellatus</name>
    <dbReference type="NCBI Taxonomy" id="120398"/>
    <lineage>
        <taxon>Eukaryota</taxon>
        <taxon>Sar</taxon>
        <taxon>Stramenopiles</taxon>
        <taxon>Oomycota</taxon>
        <taxon>Saprolegniomycetes</taxon>
        <taxon>Saprolegniales</taxon>
        <taxon>Verrucalvaceae</taxon>
        <taxon>Aphanomyces</taxon>
    </lineage>
</organism>
<dbReference type="InterPro" id="IPR015422">
    <property type="entry name" value="PyrdxlP-dep_Trfase_small"/>
</dbReference>
<comment type="cofactor">
    <cofactor evidence="1 6 7">
        <name>pyridoxal 5'-phosphate</name>
        <dbReference type="ChEBI" id="CHEBI:597326"/>
    </cofactor>
</comment>
<dbReference type="OrthoDB" id="639767at2759"/>
<sequence>MFPRHTSLHLNPADIQAAARQSIEFGTHHYDTLCSASPGDARDQEVDGEVAKVSFAAAEDLPPSAPAPSMASLLEYLQSNLVGEDAVGPNPHSPGFLGWVAGGVLPQANVLDFYLHAINPNGNVWYMAPFMQRLEMNVIHWFCHIVGYSRPRSLGIFSDGASTANHYAVIVARQKKFPDNNNLAKATLYVSKAAHYCIAKGSRMAGILPQHCRIVPTDSQGRMRVNALRAQLEADVAAGLVPFFVVATLGTTSLGAVDDLPSIAVLAKAFGCHLHCDGACGGFFLLTERGKTLMRGVELSDSVCFDFHKGMGLPLATSLLVVKERDDLITGFQSSDTPDYLGSAADPSKRYFLGSELEFDHDLVAFTDCSPELSRAAKGVKVWWMIKLHGLEAWAAHYDHLLDCAASARAKLAQIPGLVLGPSGLNIVTFHVQSDDDDVARTNARTNNLVDDLTARRKVLLSQASYVESKSGETYSLARACLQNVATTQATVDLLVGEVKA</sequence>
<dbReference type="EMBL" id="VJMH01005687">
    <property type="protein sequence ID" value="KAF0693492.1"/>
    <property type="molecule type" value="Genomic_DNA"/>
</dbReference>
<evidence type="ECO:0000256" key="1">
    <source>
        <dbReference type="ARBA" id="ARBA00001933"/>
    </source>
</evidence>
<feature type="modified residue" description="N6-(pyridoxal phosphate)lysine" evidence="6">
    <location>
        <position position="309"/>
    </location>
</feature>
<name>A0A6A4YCZ1_9STRA</name>
<dbReference type="InterPro" id="IPR015421">
    <property type="entry name" value="PyrdxlP-dep_Trfase_major"/>
</dbReference>
<evidence type="ECO:0000313" key="8">
    <source>
        <dbReference type="EMBL" id="KAF0693492.1"/>
    </source>
</evidence>
<evidence type="ECO:0000256" key="6">
    <source>
        <dbReference type="PIRSR" id="PIRSR602129-50"/>
    </source>
</evidence>
<keyword evidence="5 7" id="KW-0456">Lyase</keyword>
<dbReference type="Gene3D" id="3.90.1150.10">
    <property type="entry name" value="Aspartate Aminotransferase, domain 1"/>
    <property type="match status" value="1"/>
</dbReference>
<comment type="caution">
    <text evidence="8">The sequence shown here is derived from an EMBL/GenBank/DDBJ whole genome shotgun (WGS) entry which is preliminary data.</text>
</comment>
<proteinExistence type="inferred from homology"/>